<keyword evidence="7" id="KW-1185">Reference proteome</keyword>
<dbReference type="Gene3D" id="3.40.640.10">
    <property type="entry name" value="Type I PLP-dependent aspartate aminotransferase-like (Major domain)"/>
    <property type="match status" value="1"/>
</dbReference>
<feature type="domain" description="Aminotransferase class I/classII large" evidence="5">
    <location>
        <begin position="31"/>
        <end position="375"/>
    </location>
</feature>
<dbReference type="GO" id="GO:0030170">
    <property type="term" value="F:pyridoxal phosphate binding"/>
    <property type="evidence" value="ECO:0007669"/>
    <property type="project" value="InterPro"/>
</dbReference>
<evidence type="ECO:0000256" key="4">
    <source>
        <dbReference type="ARBA" id="ARBA00022898"/>
    </source>
</evidence>
<reference evidence="6 7" key="1">
    <citation type="submission" date="2019-03" db="EMBL/GenBank/DDBJ databases">
        <title>Genomic Encyclopedia of Archaeal and Bacterial Type Strains, Phase II (KMG-II): from individual species to whole genera.</title>
        <authorList>
            <person name="Goeker M."/>
        </authorList>
    </citation>
    <scope>NUCLEOTIDE SEQUENCE [LARGE SCALE GENOMIC DNA]</scope>
    <source>
        <strain evidence="6 7">DSM 27697</strain>
    </source>
</reference>
<sequence>MQVATHLQHIHPSYIREILAAATAEGIISLAGGLPATDRFPLSLMAESIAELPRHAELFQYGETAGYRPLLDHLENLYQVASSHRMMVCSGSQQGLDLIARTFLNPGDGVAMEAPSYPGALQVFGMARAAIHPVQQHRDGPDLDALESLFASGQVKLFYAVPDFHNPTGVCWTLEVRQKVASLCDRYGVALIEDAPYRELRFAGKELPLVSTFCPERALVLRSFSKIATPGIRLGMLSGPRDWLPALIRVKQASDLHSSIPMQALILDLITHPGFPGHIRQLCDLYSERYQALATALSEYLGEGFDAEPVQGGMFLWLKLPVLDSAAVARAALTKRVAVVPSTAFYPKGVSAEPALRLNFSHEAPDTLREAVRRLARVLI</sequence>
<dbReference type="Gene3D" id="3.90.1150.10">
    <property type="entry name" value="Aspartate Aminotransferase, domain 1"/>
    <property type="match status" value="1"/>
</dbReference>
<dbReference type="InterPro" id="IPR015421">
    <property type="entry name" value="PyrdxlP-dep_Trfase_major"/>
</dbReference>
<accession>A0A4R1GPJ1</accession>
<evidence type="ECO:0000313" key="6">
    <source>
        <dbReference type="EMBL" id="TCK09230.1"/>
    </source>
</evidence>
<evidence type="ECO:0000256" key="1">
    <source>
        <dbReference type="ARBA" id="ARBA00001933"/>
    </source>
</evidence>
<dbReference type="SUPFAM" id="SSF53383">
    <property type="entry name" value="PLP-dependent transferases"/>
    <property type="match status" value="1"/>
</dbReference>
<dbReference type="PANTHER" id="PTHR42790">
    <property type="entry name" value="AMINOTRANSFERASE"/>
    <property type="match status" value="1"/>
</dbReference>
<dbReference type="PANTHER" id="PTHR42790:SF19">
    <property type="entry name" value="KYNURENINE_ALPHA-AMINOADIPATE AMINOTRANSFERASE, MITOCHONDRIAL"/>
    <property type="match status" value="1"/>
</dbReference>
<keyword evidence="6" id="KW-0238">DNA-binding</keyword>
<evidence type="ECO:0000313" key="7">
    <source>
        <dbReference type="Proteomes" id="UP000294546"/>
    </source>
</evidence>
<comment type="cofactor">
    <cofactor evidence="1">
        <name>pyridoxal 5'-phosphate</name>
        <dbReference type="ChEBI" id="CHEBI:597326"/>
    </cofactor>
</comment>
<gene>
    <name evidence="6" type="ORF">CLV83_1335</name>
</gene>
<dbReference type="RefSeq" id="WP_132289200.1">
    <property type="nucleotide sequence ID" value="NZ_SMFU01000007.1"/>
</dbReference>
<protein>
    <submittedName>
        <fullName evidence="6">DNA-binding transcriptional MocR family regulator</fullName>
    </submittedName>
</protein>
<organism evidence="6 7">
    <name type="scientific">Marinobacterium mangrovicola</name>
    <dbReference type="NCBI Taxonomy" id="1476959"/>
    <lineage>
        <taxon>Bacteria</taxon>
        <taxon>Pseudomonadati</taxon>
        <taxon>Pseudomonadota</taxon>
        <taxon>Gammaproteobacteria</taxon>
        <taxon>Oceanospirillales</taxon>
        <taxon>Oceanospirillaceae</taxon>
        <taxon>Marinobacterium</taxon>
    </lineage>
</organism>
<dbReference type="OrthoDB" id="9802328at2"/>
<keyword evidence="2" id="KW-0032">Aminotransferase</keyword>
<dbReference type="GO" id="GO:1901605">
    <property type="term" value="P:alpha-amino acid metabolic process"/>
    <property type="evidence" value="ECO:0007669"/>
    <property type="project" value="TreeGrafter"/>
</dbReference>
<dbReference type="InterPro" id="IPR015422">
    <property type="entry name" value="PyrdxlP-dep_Trfase_small"/>
</dbReference>
<evidence type="ECO:0000256" key="3">
    <source>
        <dbReference type="ARBA" id="ARBA00022679"/>
    </source>
</evidence>
<name>A0A4R1GPJ1_9GAMM</name>
<dbReference type="CDD" id="cd00609">
    <property type="entry name" value="AAT_like"/>
    <property type="match status" value="1"/>
</dbReference>
<proteinExistence type="predicted"/>
<dbReference type="InterPro" id="IPR004839">
    <property type="entry name" value="Aminotransferase_I/II_large"/>
</dbReference>
<dbReference type="AlphaFoldDB" id="A0A4R1GPJ1"/>
<evidence type="ECO:0000256" key="2">
    <source>
        <dbReference type="ARBA" id="ARBA00022576"/>
    </source>
</evidence>
<dbReference type="EMBL" id="SMFU01000007">
    <property type="protein sequence ID" value="TCK09230.1"/>
    <property type="molecule type" value="Genomic_DNA"/>
</dbReference>
<dbReference type="GO" id="GO:0008483">
    <property type="term" value="F:transaminase activity"/>
    <property type="evidence" value="ECO:0007669"/>
    <property type="project" value="UniProtKB-KW"/>
</dbReference>
<keyword evidence="4" id="KW-0663">Pyridoxal phosphate</keyword>
<dbReference type="Pfam" id="PF00155">
    <property type="entry name" value="Aminotran_1_2"/>
    <property type="match status" value="1"/>
</dbReference>
<evidence type="ECO:0000259" key="5">
    <source>
        <dbReference type="Pfam" id="PF00155"/>
    </source>
</evidence>
<dbReference type="InterPro" id="IPR015424">
    <property type="entry name" value="PyrdxlP-dep_Trfase"/>
</dbReference>
<dbReference type="InterPro" id="IPR050859">
    <property type="entry name" value="Class-I_PLP-dep_aminotransf"/>
</dbReference>
<comment type="caution">
    <text evidence="6">The sequence shown here is derived from an EMBL/GenBank/DDBJ whole genome shotgun (WGS) entry which is preliminary data.</text>
</comment>
<dbReference type="GO" id="GO:0003677">
    <property type="term" value="F:DNA binding"/>
    <property type="evidence" value="ECO:0007669"/>
    <property type="project" value="UniProtKB-KW"/>
</dbReference>
<dbReference type="Proteomes" id="UP000294546">
    <property type="component" value="Unassembled WGS sequence"/>
</dbReference>
<keyword evidence="3" id="KW-0808">Transferase</keyword>